<evidence type="ECO:0000256" key="6">
    <source>
        <dbReference type="SAM" id="MobiDB-lite"/>
    </source>
</evidence>
<organism evidence="10 11">
    <name type="scientific">Pavo cristatus</name>
    <name type="common">Indian peafowl</name>
    <name type="synonym">Blue peafowl</name>
    <dbReference type="NCBI Taxonomy" id="9049"/>
    <lineage>
        <taxon>Eukaryota</taxon>
        <taxon>Metazoa</taxon>
        <taxon>Chordata</taxon>
        <taxon>Craniata</taxon>
        <taxon>Vertebrata</taxon>
        <taxon>Euteleostomi</taxon>
        <taxon>Archelosauria</taxon>
        <taxon>Archosauria</taxon>
        <taxon>Dinosauria</taxon>
        <taxon>Saurischia</taxon>
        <taxon>Theropoda</taxon>
        <taxon>Coelurosauria</taxon>
        <taxon>Aves</taxon>
        <taxon>Neognathae</taxon>
        <taxon>Galloanserae</taxon>
        <taxon>Galliformes</taxon>
        <taxon>Phasianidae</taxon>
        <taxon>Phasianinae</taxon>
        <taxon>Pavo</taxon>
    </lineage>
</organism>
<dbReference type="Gene3D" id="3.40.50.410">
    <property type="entry name" value="von Willebrand factor, type A domain"/>
    <property type="match status" value="2"/>
</dbReference>
<protein>
    <recommendedName>
        <fullName evidence="12">SEC24 homolog D, COPII coat complex component</fullName>
    </recommendedName>
</protein>
<dbReference type="Ensembl" id="ENSPSTT00000023415.1">
    <property type="protein sequence ID" value="ENSPSTP00000022303.1"/>
    <property type="gene ID" value="ENSPSTG00000016340.1"/>
</dbReference>
<feature type="compositionally biased region" description="Polar residues" evidence="6">
    <location>
        <begin position="73"/>
        <end position="88"/>
    </location>
</feature>
<evidence type="ECO:0000259" key="7">
    <source>
        <dbReference type="Pfam" id="PF04810"/>
    </source>
</evidence>
<dbReference type="Pfam" id="PF08033">
    <property type="entry name" value="Sec23_BS"/>
    <property type="match status" value="1"/>
</dbReference>
<evidence type="ECO:0000313" key="11">
    <source>
        <dbReference type="Proteomes" id="UP000694428"/>
    </source>
</evidence>
<dbReference type="SUPFAM" id="SSF81995">
    <property type="entry name" value="beta-sandwich domain of Sec23/24"/>
    <property type="match status" value="1"/>
</dbReference>
<dbReference type="PANTHER" id="PTHR13803">
    <property type="entry name" value="SEC24-RELATED PROTEIN"/>
    <property type="match status" value="1"/>
</dbReference>
<dbReference type="InterPro" id="IPR006896">
    <property type="entry name" value="Sec23/24_trunk_dom"/>
</dbReference>
<dbReference type="InterPro" id="IPR036174">
    <property type="entry name" value="Znf_Sec23_Sec24_sf"/>
</dbReference>
<dbReference type="InterPro" id="IPR012990">
    <property type="entry name" value="Beta-sandwich_Sec23_24"/>
</dbReference>
<comment type="similarity">
    <text evidence="4">Belongs to the SEC23/SEC24 family. SEC24 subfamily.</text>
</comment>
<feature type="compositionally biased region" description="Polar residues" evidence="6">
    <location>
        <begin position="41"/>
        <end position="56"/>
    </location>
</feature>
<evidence type="ECO:0000256" key="3">
    <source>
        <dbReference type="ARBA" id="ARBA00004514"/>
    </source>
</evidence>
<feature type="domain" description="Zinc finger Sec23/Sec24-type" evidence="7">
    <location>
        <begin position="317"/>
        <end position="354"/>
    </location>
</feature>
<dbReference type="GO" id="GO:0008270">
    <property type="term" value="F:zinc ion binding"/>
    <property type="evidence" value="ECO:0007669"/>
    <property type="project" value="InterPro"/>
</dbReference>
<dbReference type="Gene3D" id="2.60.40.1670">
    <property type="entry name" value="beta-sandwich domain of Sec23/24"/>
    <property type="match status" value="2"/>
</dbReference>
<proteinExistence type="inferred from homology"/>
<feature type="compositionally biased region" description="Polar residues" evidence="6">
    <location>
        <begin position="172"/>
        <end position="184"/>
    </location>
</feature>
<dbReference type="InterPro" id="IPR036465">
    <property type="entry name" value="vWFA_dom_sf"/>
</dbReference>
<reference evidence="10" key="2">
    <citation type="submission" date="2025-09" db="UniProtKB">
        <authorList>
            <consortium name="Ensembl"/>
        </authorList>
    </citation>
    <scope>IDENTIFICATION</scope>
</reference>
<evidence type="ECO:0008006" key="12">
    <source>
        <dbReference type="Google" id="ProtNLM"/>
    </source>
</evidence>
<dbReference type="GO" id="GO:0000149">
    <property type="term" value="F:SNARE binding"/>
    <property type="evidence" value="ECO:0007669"/>
    <property type="project" value="TreeGrafter"/>
</dbReference>
<dbReference type="GO" id="GO:0005789">
    <property type="term" value="C:endoplasmic reticulum membrane"/>
    <property type="evidence" value="ECO:0007669"/>
    <property type="project" value="UniProtKB-SubCell"/>
</dbReference>
<dbReference type="Gene3D" id="3.40.20.10">
    <property type="entry name" value="Severin"/>
    <property type="match status" value="1"/>
</dbReference>
<evidence type="ECO:0000256" key="4">
    <source>
        <dbReference type="ARBA" id="ARBA00008334"/>
    </source>
</evidence>
<dbReference type="FunFam" id="2.30.30.380:FF:000003">
    <property type="entry name" value="SEC24 homolog D, COPII coat complex component"/>
    <property type="match status" value="1"/>
</dbReference>
<comment type="subcellular location">
    <subcellularLocation>
        <location evidence="3">Cytoplasm</location>
        <location evidence="3">Cytosol</location>
    </subcellularLocation>
    <subcellularLocation>
        <location evidence="1">Cytoplasmic vesicle</location>
        <location evidence="1">COPII-coated vesicle membrane</location>
        <topology evidence="1">Peripheral membrane protein</topology>
        <orientation evidence="1">Cytoplasmic side</orientation>
    </subcellularLocation>
    <subcellularLocation>
        <location evidence="2">Endoplasmic reticulum membrane</location>
        <topology evidence="2">Peripheral membrane protein</topology>
        <orientation evidence="2">Cytoplasmic side</orientation>
    </subcellularLocation>
</comment>
<evidence type="ECO:0000259" key="8">
    <source>
        <dbReference type="Pfam" id="PF04811"/>
    </source>
</evidence>
<feature type="compositionally biased region" description="Polar residues" evidence="6">
    <location>
        <begin position="102"/>
        <end position="126"/>
    </location>
</feature>
<feature type="region of interest" description="Disordered" evidence="6">
    <location>
        <begin position="1"/>
        <end position="126"/>
    </location>
</feature>
<dbReference type="AlphaFoldDB" id="A0A8C9FWW4"/>
<reference evidence="10" key="1">
    <citation type="submission" date="2025-08" db="UniProtKB">
        <authorList>
            <consortium name="Ensembl"/>
        </authorList>
    </citation>
    <scope>IDENTIFICATION</scope>
</reference>
<evidence type="ECO:0000313" key="10">
    <source>
        <dbReference type="Ensembl" id="ENSPSTP00000022303.1"/>
    </source>
</evidence>
<sequence>MSQQGYVTAPPYSQSQPRMGGFSAGFGPPNSSLHYGHYGDPNSSHAAQQPGMSKSTVPLGSSAPLGPLPPGTHQFSQNNFQSGPSAAGQQPHRFQSPPPPNNTGSSYPLGSLQSQPASPDTASTSCATQLANQLNSMQINSYGNPFSGPQPLPMTQHQMALPPGPQIPPPANNFSGLCAQSSLPSMARQDGISGSGLPNPNLQQLPGQTPGPGYHPQQGKEGCLIQVIENDKSSRGGQIYATNTRGQVPPLVTTDCLIQDQGHASPRYIRCTTYCFPSSSDMAKQARIPLAAVIQPFAIVPQNETPLYVVNHGEAGPIRCNRCKAYMCPFMQFIEGGRRYQCGFCNCINDVPPFFFQHLDHIGRRVDHYERPELSLGSYEYVATLDYCRNNKPPNPPAYIFMIDVSYRNVNSGLVKLICDQLKTLLDKLPSVSVEHRGRGNVVFIQIHVSLKTSIVFIFQMDIWIVSSCRQYLMLLTAFLFFNFVQTLFQPQVNSYESLARDCVANGCCVNLFLFPNQYVDIASLGLVTMYTGGTLYRYNNFQVSGARSQPVNKNAYNKDQNKVTTLLVCFRATDFFGAIYMNNTTDVEMAAVDCDKAVTVEFKHDDKLNEDSGALIQCAVLYTSISGQRRLRIHNIGLNCSTQLADVYKTCETDALINFFAKSGKTLLPDLANPYSKKIKSIVEHIQNQKPYTMKLMIVKQREQPEMLFRQFLVEDKSIHGGASYMDFLCCVHREICQLLN</sequence>
<dbReference type="SUPFAM" id="SSF53300">
    <property type="entry name" value="vWA-like"/>
    <property type="match status" value="1"/>
</dbReference>
<feature type="compositionally biased region" description="Polar residues" evidence="6">
    <location>
        <begin position="196"/>
        <end position="207"/>
    </location>
</feature>
<dbReference type="SUPFAM" id="SSF82919">
    <property type="entry name" value="Zn-finger domain of Sec23/24"/>
    <property type="match status" value="1"/>
</dbReference>
<evidence type="ECO:0000259" key="9">
    <source>
        <dbReference type="Pfam" id="PF08033"/>
    </source>
</evidence>
<feature type="compositionally biased region" description="Pro residues" evidence="6">
    <location>
        <begin position="162"/>
        <end position="171"/>
    </location>
</feature>
<keyword evidence="5" id="KW-0968">Cytoplasmic vesicle</keyword>
<dbReference type="Pfam" id="PF04810">
    <property type="entry name" value="zf-Sec23_Sec24"/>
    <property type="match status" value="1"/>
</dbReference>
<accession>A0A8C9FWW4</accession>
<dbReference type="Proteomes" id="UP000694428">
    <property type="component" value="Unplaced"/>
</dbReference>
<evidence type="ECO:0000256" key="1">
    <source>
        <dbReference type="ARBA" id="ARBA00004299"/>
    </source>
</evidence>
<feature type="compositionally biased region" description="Polar residues" evidence="6">
    <location>
        <begin position="1"/>
        <end position="17"/>
    </location>
</feature>
<dbReference type="Gene3D" id="2.30.30.380">
    <property type="entry name" value="Zn-finger domain of Sec23/24"/>
    <property type="match status" value="1"/>
</dbReference>
<dbReference type="GO" id="GO:0090110">
    <property type="term" value="P:COPII-coated vesicle cargo loading"/>
    <property type="evidence" value="ECO:0007669"/>
    <property type="project" value="TreeGrafter"/>
</dbReference>
<dbReference type="InterPro" id="IPR006895">
    <property type="entry name" value="Znf_Sec23_Sec24"/>
</dbReference>
<feature type="domain" description="Sec23/Sec24 trunk" evidence="8">
    <location>
        <begin position="394"/>
        <end position="431"/>
    </location>
</feature>
<feature type="domain" description="Sec23/Sec24 trunk" evidence="8">
    <location>
        <begin position="487"/>
        <end position="544"/>
    </location>
</feature>
<keyword evidence="11" id="KW-1185">Reference proteome</keyword>
<feature type="region of interest" description="Disordered" evidence="6">
    <location>
        <begin position="138"/>
        <end position="219"/>
    </location>
</feature>
<dbReference type="GO" id="GO:0005829">
    <property type="term" value="C:cytosol"/>
    <property type="evidence" value="ECO:0007669"/>
    <property type="project" value="UniProtKB-SubCell"/>
</dbReference>
<evidence type="ECO:0000256" key="5">
    <source>
        <dbReference type="ARBA" id="ARBA00023329"/>
    </source>
</evidence>
<dbReference type="GO" id="GO:0070971">
    <property type="term" value="C:endoplasmic reticulum exit site"/>
    <property type="evidence" value="ECO:0007669"/>
    <property type="project" value="TreeGrafter"/>
</dbReference>
<dbReference type="InterPro" id="IPR050550">
    <property type="entry name" value="SEC23_SEC24_subfamily"/>
</dbReference>
<dbReference type="InterPro" id="IPR029006">
    <property type="entry name" value="ADF-H/Gelsolin-like_dom_sf"/>
</dbReference>
<dbReference type="Pfam" id="PF04811">
    <property type="entry name" value="Sec23_trunk"/>
    <property type="match status" value="2"/>
</dbReference>
<feature type="domain" description="Sec23/Sec24 beta-sandwich" evidence="9">
    <location>
        <begin position="572"/>
        <end position="641"/>
    </location>
</feature>
<dbReference type="InterPro" id="IPR036180">
    <property type="entry name" value="Gelsolin-like_dom_sf"/>
</dbReference>
<dbReference type="GO" id="GO:0030127">
    <property type="term" value="C:COPII vesicle coat"/>
    <property type="evidence" value="ECO:0007669"/>
    <property type="project" value="InterPro"/>
</dbReference>
<evidence type="ECO:0000256" key="2">
    <source>
        <dbReference type="ARBA" id="ARBA00004397"/>
    </source>
</evidence>
<dbReference type="SUPFAM" id="SSF82754">
    <property type="entry name" value="C-terminal, gelsolin-like domain of Sec23/24"/>
    <property type="match status" value="1"/>
</dbReference>
<dbReference type="GO" id="GO:0006886">
    <property type="term" value="P:intracellular protein transport"/>
    <property type="evidence" value="ECO:0007669"/>
    <property type="project" value="InterPro"/>
</dbReference>
<dbReference type="PANTHER" id="PTHR13803:SF6">
    <property type="entry name" value="PROTEIN TRANSPORT PROTEIN SEC24D"/>
    <property type="match status" value="1"/>
</dbReference>
<name>A0A8C9FWW4_PAVCR</name>